<reference evidence="2 3" key="1">
    <citation type="submission" date="2023-06" db="EMBL/GenBank/DDBJ databases">
        <title>Parasedimentitalea psychrophila sp. nov., a psychrophilic bacterium isolated from deep-sea sediment.</title>
        <authorList>
            <person name="Li A."/>
        </authorList>
    </citation>
    <scope>NUCLEOTIDE SEQUENCE [LARGE SCALE GENOMIC DNA]</scope>
    <source>
        <strain evidence="2 3">QS115</strain>
        <plasmid evidence="2 3">pQS-1</plasmid>
    </source>
</reference>
<accession>A0A9Y2L4C5</accession>
<organism evidence="2 3">
    <name type="scientific">Parasedimentitalea psychrophila</name>
    <dbReference type="NCBI Taxonomy" id="2997337"/>
    <lineage>
        <taxon>Bacteria</taxon>
        <taxon>Pseudomonadati</taxon>
        <taxon>Pseudomonadota</taxon>
        <taxon>Alphaproteobacteria</taxon>
        <taxon>Rhodobacterales</taxon>
        <taxon>Paracoccaceae</taxon>
        <taxon>Parasedimentitalea</taxon>
    </lineage>
</organism>
<dbReference type="Proteomes" id="UP001238334">
    <property type="component" value="Plasmid pQS-1"/>
</dbReference>
<dbReference type="InterPro" id="IPR011042">
    <property type="entry name" value="6-blade_b-propeller_TolB-like"/>
</dbReference>
<dbReference type="EMBL" id="CP127248">
    <property type="protein sequence ID" value="WIY27744.1"/>
    <property type="molecule type" value="Genomic_DNA"/>
</dbReference>
<dbReference type="Gene3D" id="2.120.10.30">
    <property type="entry name" value="TolB, C-terminal domain"/>
    <property type="match status" value="1"/>
</dbReference>
<evidence type="ECO:0000256" key="1">
    <source>
        <dbReference type="ARBA" id="ARBA00022729"/>
    </source>
</evidence>
<dbReference type="KEGG" id="ppso:QPJ95_23500"/>
<dbReference type="RefSeq" id="WP_286018301.1">
    <property type="nucleotide sequence ID" value="NZ_CP127248.1"/>
</dbReference>
<gene>
    <name evidence="2" type="ORF">QPJ95_23500</name>
</gene>
<name>A0A9Y2L4C5_9RHOB</name>
<dbReference type="Gene3D" id="2.60.40.1220">
    <property type="match status" value="2"/>
</dbReference>
<dbReference type="Gene3D" id="2.60.120.260">
    <property type="entry name" value="Galactose-binding domain-like"/>
    <property type="match status" value="3"/>
</dbReference>
<geneLocation type="plasmid" evidence="2 3">
    <name>pQS-1</name>
</geneLocation>
<evidence type="ECO:0000313" key="2">
    <source>
        <dbReference type="EMBL" id="WIY27744.1"/>
    </source>
</evidence>
<protein>
    <submittedName>
        <fullName evidence="2">Uncharacterized protein</fullName>
    </submittedName>
</protein>
<proteinExistence type="predicted"/>
<keyword evidence="2" id="KW-0614">Plasmid</keyword>
<dbReference type="InterPro" id="IPR014755">
    <property type="entry name" value="Cu-Rt/internalin_Ig-like"/>
</dbReference>
<keyword evidence="1" id="KW-0732">Signal</keyword>
<dbReference type="InterPro" id="IPR008979">
    <property type="entry name" value="Galactose-bd-like_sf"/>
</dbReference>
<evidence type="ECO:0000313" key="3">
    <source>
        <dbReference type="Proteomes" id="UP001238334"/>
    </source>
</evidence>
<keyword evidence="3" id="KW-1185">Reference proteome</keyword>
<dbReference type="SUPFAM" id="SSF49785">
    <property type="entry name" value="Galactose-binding domain-like"/>
    <property type="match status" value="1"/>
</dbReference>
<sequence length="2087" mass="215125">MEPITFGITDLSGNVSVNPTAIDFSKTGNPTLFVAQQDGSIYRYEIERQPDGPDADTTDEFVVTGTTLIDVVPEDVQNFDDDGTLNGTQQRQVTGMVVTKDAAGNDVLYVSSSDWRIAVGEDSGLDTNSGQVHRITLDPDTGAVLSSVAVLRGLPRSEENHANNGIDLAIDPDTGDVIMYVAVGGITNKGAPGNNFAGTTDFAWSGAIIKINLTELESYDIRTDANGNQYILDLPTLDDPTRTNIDLATLSIQDLALDPNFTLDDNGEIGGVLQPDWAGGNNGLNQAKITDYVLVSDGGQLKLVSNPVELFAPGYRNPYDVIAMSSGEVFTWDNGPNGGWGGQPLSYSDGAIVDDWTTEFATNAFNESGSSGFGDQLHYLGNVTDAYGTYGGHASPLRAAQTALQASFNSDGSYKGATSSDPIIVDGIQIFANEADAQNYLSQLLIIYEQDGSGSWNDVTSDTGLPADLFDVLSGYDWAHPGSSIDNPLDFFDGTSVMDGTPYSPESQSLDETNDGSLIETPESTNGLTEFTATYFNGQLQGAIVAASFDETLYFAMPEDTDGDGRTDSASIVHTVSLAGSNPLALVALPDQGLSAALIDNTGDGIDDFSGVIAVATYGANVITFLVPGGTPIDPGNDLDLDGLNDILDSHVGDPLNGLGVLITQGNSALWDFELNNPSSTPSGAVPPGNSIAGGIGINAAWRNGVLPAVENGGDEAAGLFNGGVFNLGGASSFVSLDVAHDGTAVGVTNSQQDVLGIGFATPDATQLTITTEMVNIFTYSLNTDPPAKVWDGGEKVGLVLGPGDQSNYVEAAIAVVDQGGTMKYGVQLLVETDDVAVTRFVEIPGIEAPIIAGLGDPNFQVAIDLNLTSGIDSVRAQARYVEDGAYTEWVSTSALLLPPDVIAAVKGQYDNLGATTGAFVGMMASAPDGDDSFAASWDWIDVDNIDPVVGAARIGVNEGSDNINQSTFSAGSFEIANVGEKIITQVEFDLTNGIIPDAVFDPFGEAGDTIFKGLTIDSAGSTGVDTTPDASNYVGLGGAAGYEGLIVTFDDFDPGETVTFSIDVDPNSLLGGKKTLLDAGSFMSWDAAGISGAEIIASTVTVTYADGTTSTGDLISAQNNGGAYTVSSQATPGLEPTLSVNGVAAGDTGTYGTGGPTVILNGPTGHVARVTLVKGFIQPVTNEFYNGNSEDQAYAPQLDAQLATLAASDFPANNIVELQTFDITLDGTNQDISSTFDFSGVADYTFDGEDEVPLAFVASIINPADANAPLGAVTQPVFLTFDPGGGDTAAPVVQSSLAPNIGSAGAGTVSMDVTVTFADNVAIDVSSIDTGDITVTGPGGALLVSAVSVDISGDGTPRTATYTVDAPGGTWDVADEGSYNVALLAAEVEDTSGNFVSADPSMQGFTVDLSAAPPDPFRVEAETFTILSGFNVKNNNQASGGQYLQAGGSGEQRASYTFAAVSGSYDLGIGHFDESDGQSQMSILVNGTEIHNFVWDIDAGGSTANQTSFVEHAISGVSLSAGDVIEIVGFKDGSEPLRTDYIDFVFVDGGGGGDTTSPFIQSSLAPDVGPAEAGSATMDVTVTFSDNVAIDVSSIDTGDITVTGPGGALTISAVSVDIGGDGTPRTATYTVDAPGGSWDVADEGSYNVALLATEIQDTSGNFVSADPSMQGFTVDLSAAPPDPFRVEAETLTILSGFNVKNNGQASGGQYLQAGGSGEQRASYTFAAVSGTYDLGIGHFDESDGQSQMSILVNGTEIDNFIWNIDAGASSANQTSFVEHAISGVSLSAGDVIEIVGFKDGGEPLRTDYIDFVFVDGGGGGDTTSPFIQSSLAPDVGPAGAGTVSMDVTVTFSDNVAIDVSSIDTGDITVTGPGGALLVSAVSVDISGDGTPRTATYTVDAPGGTWDVADEGSYTVALLAAEVQDTSGNFVSGDPAMQGFTVDLSVPPPGPFRVEAETLTILSGFNVKNNNQASGGQYLQANGSGEQRASYAFAAASGIYDLEIGHFDESDGQSQMSILVNGFEVDSFIWNADAGSATADQTSFTEHIISDLSLTAGDVIEFVGFKDGSEPLRTDYIDFVFNDELIA</sequence>